<dbReference type="GO" id="GO:0004497">
    <property type="term" value="F:monooxygenase activity"/>
    <property type="evidence" value="ECO:0007669"/>
    <property type="project" value="InterPro"/>
</dbReference>
<dbReference type="PANTHER" id="PTHR46696">
    <property type="entry name" value="P450, PUTATIVE (EUROFUNG)-RELATED"/>
    <property type="match status" value="1"/>
</dbReference>
<dbReference type="SUPFAM" id="SSF48264">
    <property type="entry name" value="Cytochrome P450"/>
    <property type="match status" value="1"/>
</dbReference>
<dbReference type="GO" id="GO:0020037">
    <property type="term" value="F:heme binding"/>
    <property type="evidence" value="ECO:0007669"/>
    <property type="project" value="InterPro"/>
</dbReference>
<keyword evidence="3" id="KW-1185">Reference proteome</keyword>
<name>A0A7W7K771_9SPHN</name>
<dbReference type="CDD" id="cd11035">
    <property type="entry name" value="P450cam-like"/>
    <property type="match status" value="1"/>
</dbReference>
<protein>
    <submittedName>
        <fullName evidence="2">Cytochrome P450</fullName>
    </submittedName>
</protein>
<dbReference type="GO" id="GO:0016705">
    <property type="term" value="F:oxidoreductase activity, acting on paired donors, with incorporation or reduction of molecular oxygen"/>
    <property type="evidence" value="ECO:0007669"/>
    <property type="project" value="InterPro"/>
</dbReference>
<evidence type="ECO:0000256" key="1">
    <source>
        <dbReference type="ARBA" id="ARBA00010617"/>
    </source>
</evidence>
<comment type="caution">
    <text evidence="2">The sequence shown here is derived from an EMBL/GenBank/DDBJ whole genome shotgun (WGS) entry which is preliminary data.</text>
</comment>
<reference evidence="2 3" key="1">
    <citation type="submission" date="2020-08" db="EMBL/GenBank/DDBJ databases">
        <title>Functional genomics of gut bacteria from endangered species of beetles.</title>
        <authorList>
            <person name="Carlos-Shanley C."/>
        </authorList>
    </citation>
    <scope>NUCLEOTIDE SEQUENCE [LARGE SCALE GENOMIC DNA]</scope>
    <source>
        <strain evidence="2 3">S00245</strain>
    </source>
</reference>
<dbReference type="RefSeq" id="WP_184242773.1">
    <property type="nucleotide sequence ID" value="NZ_JACHLR010000002.1"/>
</dbReference>
<evidence type="ECO:0000313" key="2">
    <source>
        <dbReference type="EMBL" id="MBB4857507.1"/>
    </source>
</evidence>
<comment type="similarity">
    <text evidence="1">Belongs to the cytochrome P450 family.</text>
</comment>
<dbReference type="GO" id="GO:0005506">
    <property type="term" value="F:iron ion binding"/>
    <property type="evidence" value="ECO:0007669"/>
    <property type="project" value="InterPro"/>
</dbReference>
<evidence type="ECO:0000313" key="3">
    <source>
        <dbReference type="Proteomes" id="UP000555448"/>
    </source>
</evidence>
<dbReference type="Proteomes" id="UP000555448">
    <property type="component" value="Unassembled WGS sequence"/>
</dbReference>
<sequence>MSDTATLDAIRVDFDAPDNVPRDRIVDLGFAMGNVPNDLVDPYEPVGWLAGADVPRLLFNPPASHGLGAISGNRTGSWVVSHYEDIERVYSDNEHFSNAGTAEFQRLIGETFKSIPLAIDPPDHQKYRLFLMPYFSPARITRDLEPRIRRICVEMIEAVAEKGEVDMAWDFARVFPVRIFMGLMGFPDEKFTQFLDWEWDILHSGSLEKMQAALRGVLDYLRGFIAEKEREPDEHLVSAIVHGKVEGRALTEDEKIGTVWFLWLGGLDTVAATIAQMFRRLALQPELQARIRREPGIINSAVEEFLRTQPILSSARSAKLDFEWHGIQVRKGDTFQCLNPAGNFDPARFENPREFDPERKANRHFTFVGGVHICLGAHLARRELRVLLEEWFARIPEFRVKPGADTTVFPGLLSIRNLPLVWKAG</sequence>
<dbReference type="InterPro" id="IPR001128">
    <property type="entry name" value="Cyt_P450"/>
</dbReference>
<dbReference type="Gene3D" id="1.10.630.10">
    <property type="entry name" value="Cytochrome P450"/>
    <property type="match status" value="1"/>
</dbReference>
<dbReference type="Pfam" id="PF00067">
    <property type="entry name" value="p450"/>
    <property type="match status" value="1"/>
</dbReference>
<dbReference type="EMBL" id="JACHLR010000002">
    <property type="protein sequence ID" value="MBB4857507.1"/>
    <property type="molecule type" value="Genomic_DNA"/>
</dbReference>
<accession>A0A7W7K771</accession>
<organism evidence="2 3">
    <name type="scientific">Novosphingobium chloroacetimidivorans</name>
    <dbReference type="NCBI Taxonomy" id="1428314"/>
    <lineage>
        <taxon>Bacteria</taxon>
        <taxon>Pseudomonadati</taxon>
        <taxon>Pseudomonadota</taxon>
        <taxon>Alphaproteobacteria</taxon>
        <taxon>Sphingomonadales</taxon>
        <taxon>Sphingomonadaceae</taxon>
        <taxon>Novosphingobium</taxon>
    </lineage>
</organism>
<dbReference type="InterPro" id="IPR002397">
    <property type="entry name" value="Cyt_P450_B"/>
</dbReference>
<dbReference type="PANTHER" id="PTHR46696:SF6">
    <property type="entry name" value="P450, PUTATIVE (EUROFUNG)-RELATED"/>
    <property type="match status" value="1"/>
</dbReference>
<gene>
    <name evidence="2" type="ORF">HNO88_000814</name>
</gene>
<dbReference type="AlphaFoldDB" id="A0A7W7K771"/>
<dbReference type="PRINTS" id="PR00359">
    <property type="entry name" value="BP450"/>
</dbReference>
<dbReference type="InterPro" id="IPR036396">
    <property type="entry name" value="Cyt_P450_sf"/>
</dbReference>
<proteinExistence type="inferred from homology"/>